<feature type="region of interest" description="Disordered" evidence="1">
    <location>
        <begin position="755"/>
        <end position="785"/>
    </location>
</feature>
<dbReference type="EMBL" id="AP023356">
    <property type="protein sequence ID" value="BCJ39863.1"/>
    <property type="molecule type" value="Genomic_DNA"/>
</dbReference>
<accession>A0ABM7LL24</accession>
<sequence>MSGPGPEPAQRAPEPAVPWVGPLPREPAAPALVPVSTPAAATAQLVAAAGPLPNDTVQALADRNYIPPVREAAMQLRAWLHGAAAAREDIFRVLLLFRGRGAELQAAYAERYGRELKQDLARMPDPADRLRAYRYLDKGELLLADYLYLYPANVAWVIAAAGDKPATWRTIIEQQLDQGFKSGLYLAERRKTGRLPDGTTDSLAAGLFDQLWGAEEQSAAKSLYTFGTRPPPLDKINTGLLHRDRSLFFEGLREYFAAPGRTEQQLIKSMSDIYQVDLQDQFQMMFENDLLSWQQYQLTVAGGLAAMKRVQFALAAGDKQELFAALASADPQTRADLFRQLTTRTDSEISRRFHAWFNGLTSDEEARAVALVEDPAVVDPAVHRIRALGGADGEALVQAAMFSLPTDFDLFHRSYRYGTPFYRYVREHTTSKEELRFAAVVEPDLEHRLRSTMTTFDNPGYLLHLLRHFVPDDATRGRIRADTSVLRWLSGTERDEAEFLLAPVAQPLQRAVFTVRQLASERSVLTDWRAVGAALSDATRELNATTERAAAARTAGERAAEIGRLTAQQERAERIRVDYVQARDTVNGFAKMVVQAAVAAILEVASAGVLTPAAAEIVMVQVVRVAVVGGASRLITELATERNVTGGQLGDAFVAGAAQGVIDLVGASAAEHLLTTVRAAASAGFRQSGGAIEQAIQYGQTALTSALGAAVESAANDRTWAASPEQGLTTIRDAMAQATLFGLAGHAAHQAFRQAWHGGAGGPPPGGGGPSDPGRTPPDPIRLYASSGPGSGYPVWYSGGKEVPPPGPHPELITSTASPPRPDLVIHRPGEVPQSNAAPALLNRYGEPLNPAPPPATSILLVSGDRPQFRPVGPAESAWRIDYLRARLRQVLENRSGRPPTAPTAAFMKAVEHIQDPVLARAVWVAYQGLRDPALIAHVVARVMRHAEELRAAGRTTVVKTLVRPPHEPPGPAAQLTLDLTRRNEAFLAALIDLSERVSGRPVTLLGGHRQFQGDEYFTLVAGENYRYLDVSALVIPAMDAWTHGASTHLLQELIVDRALAMHGLDLTATDLRRRLPGIPGSPSQVAGLETKPSGQWIWEEVWDILKREPSNPNYLNPVLRPFTGDLDAPLTAVDPDWAARRAELLEKGVYLKDPRERRKLYRIGR</sequence>
<evidence type="ECO:0000256" key="1">
    <source>
        <dbReference type="SAM" id="MobiDB-lite"/>
    </source>
</evidence>
<reference evidence="2 3" key="1">
    <citation type="submission" date="2020-08" db="EMBL/GenBank/DDBJ databases">
        <title>Whole genome shotgun sequence of Actinoplanes ianthinogenes NBRC 13996.</title>
        <authorList>
            <person name="Komaki H."/>
            <person name="Tamura T."/>
        </authorList>
    </citation>
    <scope>NUCLEOTIDE SEQUENCE [LARGE SCALE GENOMIC DNA]</scope>
    <source>
        <strain evidence="2 3">NBRC 13996</strain>
    </source>
</reference>
<evidence type="ECO:0000313" key="2">
    <source>
        <dbReference type="EMBL" id="BCJ39863.1"/>
    </source>
</evidence>
<organism evidence="2 3">
    <name type="scientific">Actinoplanes ianthinogenes</name>
    <dbReference type="NCBI Taxonomy" id="122358"/>
    <lineage>
        <taxon>Bacteria</taxon>
        <taxon>Bacillati</taxon>
        <taxon>Actinomycetota</taxon>
        <taxon>Actinomycetes</taxon>
        <taxon>Micromonosporales</taxon>
        <taxon>Micromonosporaceae</taxon>
        <taxon>Actinoplanes</taxon>
    </lineage>
</organism>
<proteinExistence type="predicted"/>
<feature type="region of interest" description="Disordered" evidence="1">
    <location>
        <begin position="1"/>
        <end position="21"/>
    </location>
</feature>
<gene>
    <name evidence="2" type="ORF">Aiant_05200</name>
</gene>
<keyword evidence="3" id="KW-1185">Reference proteome</keyword>
<dbReference type="Proteomes" id="UP000676967">
    <property type="component" value="Chromosome"/>
</dbReference>
<name>A0ABM7LL24_9ACTN</name>
<evidence type="ECO:0000313" key="3">
    <source>
        <dbReference type="Proteomes" id="UP000676967"/>
    </source>
</evidence>
<protein>
    <submittedName>
        <fullName evidence="2">Uncharacterized protein</fullName>
    </submittedName>
</protein>